<dbReference type="SUPFAM" id="SSF50129">
    <property type="entry name" value="GroES-like"/>
    <property type="match status" value="1"/>
</dbReference>
<dbReference type="Pfam" id="PF08240">
    <property type="entry name" value="ADH_N"/>
    <property type="match status" value="1"/>
</dbReference>
<evidence type="ECO:0000256" key="2">
    <source>
        <dbReference type="ARBA" id="ARBA00022741"/>
    </source>
</evidence>
<sequence length="344" mass="36133">MSPSNRAAWLRSEKAYPLEVDEAAYTPPQENEIVIRNQAVGLNLVDYAMQDMGTALFPWSTYPTVLGCDVAGEVVEVGPGALASRFKPGDRVLGLTSGVRTSRPADGGFQSYVVLTPQTTAQIPPQLSFPDAAAIPLGISTAASGLFQKDHLALQFPCAPRAASTGQTVLIWSGSSSVGSSAVQMAFAAGYEVFSTASPKNFEFVKSLGASQVFDYRSETVVEDVVAASQGKQSAGAFAVGDGSVELCAKIVAQVEGRKFVSLAVPPTGPLGEGVESKFVFGSDLRHNEVGPAIFEHFLPRALEDGSFRSALKVEVVGRGLESVQSGLDTLKKGVSATKLIVEL</sequence>
<feature type="domain" description="Enoyl reductase (ER)" evidence="5">
    <location>
        <begin position="11"/>
        <end position="342"/>
    </location>
</feature>
<dbReference type="Gene3D" id="3.40.50.720">
    <property type="entry name" value="NAD(P)-binding Rossmann-like Domain"/>
    <property type="match status" value="1"/>
</dbReference>
<keyword evidence="4" id="KW-0560">Oxidoreductase</keyword>
<dbReference type="RefSeq" id="XP_020053174.1">
    <property type="nucleotide sequence ID" value="XM_020201767.1"/>
</dbReference>
<accession>A0A1L9WKZ7</accession>
<evidence type="ECO:0000256" key="3">
    <source>
        <dbReference type="ARBA" id="ARBA00022857"/>
    </source>
</evidence>
<keyword evidence="3" id="KW-0521">NADP</keyword>
<keyword evidence="7" id="KW-1185">Reference proteome</keyword>
<dbReference type="OMA" id="AGMDKRG"/>
<evidence type="ECO:0000313" key="7">
    <source>
        <dbReference type="Proteomes" id="UP000184546"/>
    </source>
</evidence>
<organism evidence="6 7">
    <name type="scientific">Aspergillus aculeatus (strain ATCC 16872 / CBS 172.66 / WB 5094)</name>
    <dbReference type="NCBI Taxonomy" id="690307"/>
    <lineage>
        <taxon>Eukaryota</taxon>
        <taxon>Fungi</taxon>
        <taxon>Dikarya</taxon>
        <taxon>Ascomycota</taxon>
        <taxon>Pezizomycotina</taxon>
        <taxon>Eurotiomycetes</taxon>
        <taxon>Eurotiomycetidae</taxon>
        <taxon>Eurotiales</taxon>
        <taxon>Aspergillaceae</taxon>
        <taxon>Aspergillus</taxon>
        <taxon>Aspergillus subgen. Circumdati</taxon>
    </lineage>
</organism>
<dbReference type="InterPro" id="IPR013154">
    <property type="entry name" value="ADH-like_N"/>
</dbReference>
<dbReference type="GO" id="GO:0000166">
    <property type="term" value="F:nucleotide binding"/>
    <property type="evidence" value="ECO:0007669"/>
    <property type="project" value="UniProtKB-KW"/>
</dbReference>
<evidence type="ECO:0000259" key="5">
    <source>
        <dbReference type="SMART" id="SM00829"/>
    </source>
</evidence>
<dbReference type="GO" id="GO:0016651">
    <property type="term" value="F:oxidoreductase activity, acting on NAD(P)H"/>
    <property type="evidence" value="ECO:0007669"/>
    <property type="project" value="InterPro"/>
</dbReference>
<dbReference type="Proteomes" id="UP000184546">
    <property type="component" value="Unassembled WGS sequence"/>
</dbReference>
<dbReference type="Gene3D" id="3.90.180.10">
    <property type="entry name" value="Medium-chain alcohol dehydrogenases, catalytic domain"/>
    <property type="match status" value="1"/>
</dbReference>
<dbReference type="CDD" id="cd08249">
    <property type="entry name" value="enoyl_reductase_like"/>
    <property type="match status" value="1"/>
</dbReference>
<dbReference type="OrthoDB" id="48317at2759"/>
<evidence type="ECO:0000256" key="1">
    <source>
        <dbReference type="ARBA" id="ARBA00008072"/>
    </source>
</evidence>
<dbReference type="InterPro" id="IPR036291">
    <property type="entry name" value="NAD(P)-bd_dom_sf"/>
</dbReference>
<comment type="similarity">
    <text evidence="1">Belongs to the zinc-containing alcohol dehydrogenase family.</text>
</comment>
<protein>
    <recommendedName>
        <fullName evidence="5">Enoyl reductase (ER) domain-containing protein</fullName>
    </recommendedName>
</protein>
<dbReference type="SUPFAM" id="SSF51735">
    <property type="entry name" value="NAD(P)-binding Rossmann-fold domains"/>
    <property type="match status" value="1"/>
</dbReference>
<dbReference type="InterPro" id="IPR011032">
    <property type="entry name" value="GroES-like_sf"/>
</dbReference>
<dbReference type="SMART" id="SM00829">
    <property type="entry name" value="PKS_ER"/>
    <property type="match status" value="1"/>
</dbReference>
<dbReference type="InterPro" id="IPR020843">
    <property type="entry name" value="ER"/>
</dbReference>
<dbReference type="PANTHER" id="PTHR45348">
    <property type="entry name" value="HYPOTHETICAL OXIDOREDUCTASE (EUROFUNG)"/>
    <property type="match status" value="1"/>
</dbReference>
<name>A0A1L9WKZ7_ASPA1</name>
<dbReference type="EMBL" id="KV878984">
    <property type="protein sequence ID" value="OJJ96834.1"/>
    <property type="molecule type" value="Genomic_DNA"/>
</dbReference>
<dbReference type="InterPro" id="IPR047122">
    <property type="entry name" value="Trans-enoyl_RdTase-like"/>
</dbReference>
<dbReference type="STRING" id="690307.A0A1L9WKZ7"/>
<evidence type="ECO:0000313" key="6">
    <source>
        <dbReference type="EMBL" id="OJJ96834.1"/>
    </source>
</evidence>
<evidence type="ECO:0000256" key="4">
    <source>
        <dbReference type="ARBA" id="ARBA00023002"/>
    </source>
</evidence>
<dbReference type="VEuPathDB" id="FungiDB:ASPACDRAFT_46361"/>
<proteinExistence type="inferred from homology"/>
<dbReference type="AlphaFoldDB" id="A0A1L9WKZ7"/>
<reference evidence="7" key="1">
    <citation type="journal article" date="2017" name="Genome Biol.">
        <title>Comparative genomics reveals high biological diversity and specific adaptations in the industrially and medically important fungal genus Aspergillus.</title>
        <authorList>
            <person name="de Vries R.P."/>
            <person name="Riley R."/>
            <person name="Wiebenga A."/>
            <person name="Aguilar-Osorio G."/>
            <person name="Amillis S."/>
            <person name="Uchima C.A."/>
            <person name="Anderluh G."/>
            <person name="Asadollahi M."/>
            <person name="Askin M."/>
            <person name="Barry K."/>
            <person name="Battaglia E."/>
            <person name="Bayram O."/>
            <person name="Benocci T."/>
            <person name="Braus-Stromeyer S.A."/>
            <person name="Caldana C."/>
            <person name="Canovas D."/>
            <person name="Cerqueira G.C."/>
            <person name="Chen F."/>
            <person name="Chen W."/>
            <person name="Choi C."/>
            <person name="Clum A."/>
            <person name="Dos Santos R.A."/>
            <person name="Damasio A.R."/>
            <person name="Diallinas G."/>
            <person name="Emri T."/>
            <person name="Fekete E."/>
            <person name="Flipphi M."/>
            <person name="Freyberg S."/>
            <person name="Gallo A."/>
            <person name="Gournas C."/>
            <person name="Habgood R."/>
            <person name="Hainaut M."/>
            <person name="Harispe M.L."/>
            <person name="Henrissat B."/>
            <person name="Hilden K.S."/>
            <person name="Hope R."/>
            <person name="Hossain A."/>
            <person name="Karabika E."/>
            <person name="Karaffa L."/>
            <person name="Karanyi Z."/>
            <person name="Krasevec N."/>
            <person name="Kuo A."/>
            <person name="Kusch H."/>
            <person name="LaButti K."/>
            <person name="Lagendijk E.L."/>
            <person name="Lapidus A."/>
            <person name="Levasseur A."/>
            <person name="Lindquist E."/>
            <person name="Lipzen A."/>
            <person name="Logrieco A.F."/>
            <person name="MacCabe A."/>
            <person name="Maekelae M.R."/>
            <person name="Malavazi I."/>
            <person name="Melin P."/>
            <person name="Meyer V."/>
            <person name="Mielnichuk N."/>
            <person name="Miskei M."/>
            <person name="Molnar A.P."/>
            <person name="Mule G."/>
            <person name="Ngan C.Y."/>
            <person name="Orejas M."/>
            <person name="Orosz E."/>
            <person name="Ouedraogo J.P."/>
            <person name="Overkamp K.M."/>
            <person name="Park H.-S."/>
            <person name="Perrone G."/>
            <person name="Piumi F."/>
            <person name="Punt P.J."/>
            <person name="Ram A.F."/>
            <person name="Ramon A."/>
            <person name="Rauscher S."/>
            <person name="Record E."/>
            <person name="Riano-Pachon D.M."/>
            <person name="Robert V."/>
            <person name="Roehrig J."/>
            <person name="Ruller R."/>
            <person name="Salamov A."/>
            <person name="Salih N.S."/>
            <person name="Samson R.A."/>
            <person name="Sandor E."/>
            <person name="Sanguinetti M."/>
            <person name="Schuetze T."/>
            <person name="Sepcic K."/>
            <person name="Shelest E."/>
            <person name="Sherlock G."/>
            <person name="Sophianopoulou V."/>
            <person name="Squina F.M."/>
            <person name="Sun H."/>
            <person name="Susca A."/>
            <person name="Todd R.B."/>
            <person name="Tsang A."/>
            <person name="Unkles S.E."/>
            <person name="van de Wiele N."/>
            <person name="van Rossen-Uffink D."/>
            <person name="Oliveira J.V."/>
            <person name="Vesth T.C."/>
            <person name="Visser J."/>
            <person name="Yu J.-H."/>
            <person name="Zhou M."/>
            <person name="Andersen M.R."/>
            <person name="Archer D.B."/>
            <person name="Baker S.E."/>
            <person name="Benoit I."/>
            <person name="Brakhage A.A."/>
            <person name="Braus G.H."/>
            <person name="Fischer R."/>
            <person name="Frisvad J.C."/>
            <person name="Goldman G.H."/>
            <person name="Houbraken J."/>
            <person name="Oakley B."/>
            <person name="Pocsi I."/>
            <person name="Scazzocchio C."/>
            <person name="Seiboth B."/>
            <person name="vanKuyk P.A."/>
            <person name="Wortman J."/>
            <person name="Dyer P.S."/>
            <person name="Grigoriev I.V."/>
        </authorList>
    </citation>
    <scope>NUCLEOTIDE SEQUENCE [LARGE SCALE GENOMIC DNA]</scope>
    <source>
        <strain evidence="7">ATCC 16872 / CBS 172.66 / WB 5094</strain>
    </source>
</reference>
<dbReference type="GeneID" id="30975581"/>
<gene>
    <name evidence="6" type="ORF">ASPACDRAFT_46361</name>
</gene>
<dbReference type="PANTHER" id="PTHR45348:SF2">
    <property type="entry name" value="ZINC-TYPE ALCOHOL DEHYDROGENASE-LIKE PROTEIN C2E1P3.01"/>
    <property type="match status" value="1"/>
</dbReference>
<keyword evidence="2" id="KW-0547">Nucleotide-binding</keyword>